<feature type="transmembrane region" description="Helical" evidence="7">
    <location>
        <begin position="102"/>
        <end position="124"/>
    </location>
</feature>
<keyword evidence="9" id="KW-1185">Reference proteome</keyword>
<dbReference type="Proteomes" id="UP000298781">
    <property type="component" value="Chromosome"/>
</dbReference>
<comment type="subcellular location">
    <subcellularLocation>
        <location evidence="1">Cell membrane</location>
        <topology evidence="1">Multi-pass membrane protein</topology>
    </subcellularLocation>
</comment>
<dbReference type="AlphaFoldDB" id="A0A4D7AVV6"/>
<feature type="transmembrane region" description="Helical" evidence="7">
    <location>
        <begin position="15"/>
        <end position="36"/>
    </location>
</feature>
<accession>A0A4D7AVV6</accession>
<dbReference type="Pfam" id="PF07681">
    <property type="entry name" value="DoxX"/>
    <property type="match status" value="1"/>
</dbReference>
<feature type="transmembrane region" description="Helical" evidence="7">
    <location>
        <begin position="74"/>
        <end position="90"/>
    </location>
</feature>
<protein>
    <submittedName>
        <fullName evidence="8">DoxX family protein</fullName>
    </submittedName>
</protein>
<evidence type="ECO:0000256" key="3">
    <source>
        <dbReference type="ARBA" id="ARBA00022475"/>
    </source>
</evidence>
<dbReference type="PANTHER" id="PTHR33452">
    <property type="entry name" value="OXIDOREDUCTASE CATD-RELATED"/>
    <property type="match status" value="1"/>
</dbReference>
<feature type="transmembrane region" description="Helical" evidence="7">
    <location>
        <begin position="48"/>
        <end position="68"/>
    </location>
</feature>
<reference evidence="8 9" key="1">
    <citation type="submission" date="2019-04" db="EMBL/GenBank/DDBJ databases">
        <title>Phreatobacter aquaticus sp. nov.</title>
        <authorList>
            <person name="Choi A."/>
        </authorList>
    </citation>
    <scope>NUCLEOTIDE SEQUENCE [LARGE SCALE GENOMIC DNA]</scope>
    <source>
        <strain evidence="8 9">KCTC 52518</strain>
    </source>
</reference>
<comment type="similarity">
    <text evidence="2">Belongs to the DoxX family.</text>
</comment>
<dbReference type="InterPro" id="IPR032808">
    <property type="entry name" value="DoxX"/>
</dbReference>
<evidence type="ECO:0000256" key="5">
    <source>
        <dbReference type="ARBA" id="ARBA00022989"/>
    </source>
</evidence>
<dbReference type="OrthoDB" id="9808524at2"/>
<dbReference type="GO" id="GO:0005886">
    <property type="term" value="C:plasma membrane"/>
    <property type="evidence" value="ECO:0007669"/>
    <property type="project" value="UniProtKB-SubCell"/>
</dbReference>
<dbReference type="RefSeq" id="WP_136958585.1">
    <property type="nucleotide sequence ID" value="NZ_CP039690.1"/>
</dbReference>
<proteinExistence type="inferred from homology"/>
<evidence type="ECO:0000256" key="1">
    <source>
        <dbReference type="ARBA" id="ARBA00004651"/>
    </source>
</evidence>
<keyword evidence="4 7" id="KW-0812">Transmembrane</keyword>
<evidence type="ECO:0000256" key="2">
    <source>
        <dbReference type="ARBA" id="ARBA00006679"/>
    </source>
</evidence>
<dbReference type="EMBL" id="CP039690">
    <property type="protein sequence ID" value="QCI63123.1"/>
    <property type="molecule type" value="Genomic_DNA"/>
</dbReference>
<sequence>MDRLTSTLNSWAPTVLSLLRIVVGLLFLQHGLVKLLGFPMAPPSAPSLFSLIWFAGALEIVGGILLILGLFTRPVAFIVAGEMAFAYFIGHHPRSFFPIQNAGNLAILYCFVFFYLTFAGPGPISLDAQRSRNA</sequence>
<keyword evidence="3" id="KW-1003">Cell membrane</keyword>
<evidence type="ECO:0000256" key="6">
    <source>
        <dbReference type="ARBA" id="ARBA00023136"/>
    </source>
</evidence>
<gene>
    <name evidence="8" type="ORF">E8M01_02045</name>
</gene>
<evidence type="ECO:0000313" key="8">
    <source>
        <dbReference type="EMBL" id="QCI63123.1"/>
    </source>
</evidence>
<keyword evidence="6 7" id="KW-0472">Membrane</keyword>
<dbReference type="InterPro" id="IPR051907">
    <property type="entry name" value="DoxX-like_oxidoreductase"/>
</dbReference>
<evidence type="ECO:0000256" key="4">
    <source>
        <dbReference type="ARBA" id="ARBA00022692"/>
    </source>
</evidence>
<organism evidence="8 9">
    <name type="scientific">Phreatobacter stygius</name>
    <dbReference type="NCBI Taxonomy" id="1940610"/>
    <lineage>
        <taxon>Bacteria</taxon>
        <taxon>Pseudomonadati</taxon>
        <taxon>Pseudomonadota</taxon>
        <taxon>Alphaproteobacteria</taxon>
        <taxon>Hyphomicrobiales</taxon>
        <taxon>Phreatobacteraceae</taxon>
        <taxon>Phreatobacter</taxon>
    </lineage>
</organism>
<evidence type="ECO:0000256" key="7">
    <source>
        <dbReference type="SAM" id="Phobius"/>
    </source>
</evidence>
<keyword evidence="5 7" id="KW-1133">Transmembrane helix</keyword>
<name>A0A4D7AVV6_9HYPH</name>
<evidence type="ECO:0000313" key="9">
    <source>
        <dbReference type="Proteomes" id="UP000298781"/>
    </source>
</evidence>
<dbReference type="PANTHER" id="PTHR33452:SF4">
    <property type="entry name" value="BLL4328 PROTEIN"/>
    <property type="match status" value="1"/>
</dbReference>
<dbReference type="KEGG" id="pstg:E8M01_02045"/>